<evidence type="ECO:0000256" key="4">
    <source>
        <dbReference type="ARBA" id="ARBA00022862"/>
    </source>
</evidence>
<dbReference type="GO" id="GO:0005737">
    <property type="term" value="C:cytoplasm"/>
    <property type="evidence" value="ECO:0007669"/>
    <property type="project" value="TreeGrafter"/>
</dbReference>
<evidence type="ECO:0000313" key="16">
    <source>
        <dbReference type="Proteomes" id="UP000293902"/>
    </source>
</evidence>
<evidence type="ECO:0000313" key="13">
    <source>
        <dbReference type="EMBL" id="QBH12895.1"/>
    </source>
</evidence>
<dbReference type="Proteomes" id="UP000248798">
    <property type="component" value="Unassembled WGS sequence"/>
</dbReference>
<evidence type="ECO:0000256" key="2">
    <source>
        <dbReference type="ARBA" id="ARBA00013017"/>
    </source>
</evidence>
<evidence type="ECO:0000256" key="10">
    <source>
        <dbReference type="ARBA" id="ARBA00042639"/>
    </source>
</evidence>
<keyword evidence="7" id="KW-0676">Redox-active center</keyword>
<dbReference type="PANTHER" id="PTHR42801">
    <property type="entry name" value="THIOREDOXIN-DEPENDENT PEROXIDE REDUCTASE"/>
    <property type="match status" value="1"/>
</dbReference>
<comment type="catalytic activity">
    <reaction evidence="11">
        <text>a hydroperoxide + [thioredoxin]-dithiol = an alcohol + [thioredoxin]-disulfide + H2O</text>
        <dbReference type="Rhea" id="RHEA:62620"/>
        <dbReference type="Rhea" id="RHEA-COMP:10698"/>
        <dbReference type="Rhea" id="RHEA-COMP:10700"/>
        <dbReference type="ChEBI" id="CHEBI:15377"/>
        <dbReference type="ChEBI" id="CHEBI:29950"/>
        <dbReference type="ChEBI" id="CHEBI:30879"/>
        <dbReference type="ChEBI" id="CHEBI:35924"/>
        <dbReference type="ChEBI" id="CHEBI:50058"/>
        <dbReference type="EC" id="1.11.1.24"/>
    </reaction>
</comment>
<dbReference type="GO" id="GO:0008379">
    <property type="term" value="F:thioredoxin peroxidase activity"/>
    <property type="evidence" value="ECO:0007669"/>
    <property type="project" value="TreeGrafter"/>
</dbReference>
<dbReference type="EC" id="1.11.1.24" evidence="2"/>
<evidence type="ECO:0000256" key="8">
    <source>
        <dbReference type="ARBA" id="ARBA00032824"/>
    </source>
</evidence>
<evidence type="ECO:0000256" key="7">
    <source>
        <dbReference type="ARBA" id="ARBA00023284"/>
    </source>
</evidence>
<comment type="function">
    <text evidence="1">Thiol-specific peroxidase that catalyzes the reduction of hydrogen peroxide and organic hydroperoxides to water and alcohols, respectively. Plays a role in cell protection against oxidative stress by detoxifying peroxides and as sensor of hydrogen peroxide-mediated signaling events.</text>
</comment>
<dbReference type="InterPro" id="IPR000866">
    <property type="entry name" value="AhpC/TSA"/>
</dbReference>
<dbReference type="SUPFAM" id="SSF52833">
    <property type="entry name" value="Thioredoxin-like"/>
    <property type="match status" value="1"/>
</dbReference>
<dbReference type="PANTHER" id="PTHR42801:SF7">
    <property type="entry name" value="SLL1159 PROTEIN"/>
    <property type="match status" value="1"/>
</dbReference>
<proteinExistence type="inferred from homology"/>
<keyword evidence="6" id="KW-1015">Disulfide bond</keyword>
<reference evidence="14 15" key="1">
    <citation type="submission" date="2018-06" db="EMBL/GenBank/DDBJ databases">
        <title>Complete Genome Sequence of Desulfobacter hydrogenophilus (DSM3380).</title>
        <authorList>
            <person name="Marietou A."/>
            <person name="Schreiber L."/>
            <person name="Marshall I."/>
            <person name="Jorgensen B."/>
        </authorList>
    </citation>
    <scope>NUCLEOTIDE SEQUENCE [LARGE SCALE GENOMIC DNA]</scope>
    <source>
        <strain evidence="14 15">DSM 3380</strain>
    </source>
</reference>
<dbReference type="OrthoDB" id="9809746at2"/>
<evidence type="ECO:0000256" key="3">
    <source>
        <dbReference type="ARBA" id="ARBA00022559"/>
    </source>
</evidence>
<dbReference type="CDD" id="cd02970">
    <property type="entry name" value="PRX_like2"/>
    <property type="match status" value="1"/>
</dbReference>
<accession>A0A328FJ96</accession>
<evidence type="ECO:0000256" key="6">
    <source>
        <dbReference type="ARBA" id="ARBA00023157"/>
    </source>
</evidence>
<evidence type="ECO:0000259" key="12">
    <source>
        <dbReference type="PROSITE" id="PS51352"/>
    </source>
</evidence>
<evidence type="ECO:0000256" key="5">
    <source>
        <dbReference type="ARBA" id="ARBA00023002"/>
    </source>
</evidence>
<name>A0A328FJ96_9BACT</name>
<dbReference type="InterPro" id="IPR013766">
    <property type="entry name" value="Thioredoxin_domain"/>
</dbReference>
<dbReference type="PROSITE" id="PS51352">
    <property type="entry name" value="THIOREDOXIN_2"/>
    <property type="match status" value="1"/>
</dbReference>
<dbReference type="GO" id="GO:0045454">
    <property type="term" value="P:cell redox homeostasis"/>
    <property type="evidence" value="ECO:0007669"/>
    <property type="project" value="TreeGrafter"/>
</dbReference>
<evidence type="ECO:0000256" key="11">
    <source>
        <dbReference type="ARBA" id="ARBA00049091"/>
    </source>
</evidence>
<dbReference type="EMBL" id="CP036313">
    <property type="protein sequence ID" value="QBH12895.1"/>
    <property type="molecule type" value="Genomic_DNA"/>
</dbReference>
<dbReference type="InterPro" id="IPR050924">
    <property type="entry name" value="Peroxiredoxin_BCP/PrxQ"/>
</dbReference>
<dbReference type="AlphaFoldDB" id="A0A328FJ96"/>
<feature type="domain" description="Thioredoxin" evidence="12">
    <location>
        <begin position="43"/>
        <end position="216"/>
    </location>
</feature>
<dbReference type="RefSeq" id="WP_111952507.1">
    <property type="nucleotide sequence ID" value="NZ_CP036313.1"/>
</dbReference>
<gene>
    <name evidence="14" type="ORF">DO021_00170</name>
    <name evidence="13" type="ORF">EYB58_08185</name>
</gene>
<organism evidence="14 15">
    <name type="scientific">Desulfobacter hydrogenophilus</name>
    <dbReference type="NCBI Taxonomy" id="2291"/>
    <lineage>
        <taxon>Bacteria</taxon>
        <taxon>Pseudomonadati</taxon>
        <taxon>Thermodesulfobacteriota</taxon>
        <taxon>Desulfobacteria</taxon>
        <taxon>Desulfobacterales</taxon>
        <taxon>Desulfobacteraceae</taxon>
        <taxon>Desulfobacter</taxon>
    </lineage>
</organism>
<dbReference type="InterPro" id="IPR036249">
    <property type="entry name" value="Thioredoxin-like_sf"/>
</dbReference>
<dbReference type="EMBL" id="QLNI01000001">
    <property type="protein sequence ID" value="RAM03880.1"/>
    <property type="molecule type" value="Genomic_DNA"/>
</dbReference>
<dbReference type="Proteomes" id="UP000293902">
    <property type="component" value="Chromosome"/>
</dbReference>
<keyword evidence="3" id="KW-0575">Peroxidase</keyword>
<dbReference type="GO" id="GO:0034599">
    <property type="term" value="P:cellular response to oxidative stress"/>
    <property type="evidence" value="ECO:0007669"/>
    <property type="project" value="TreeGrafter"/>
</dbReference>
<keyword evidence="4" id="KW-0049">Antioxidant</keyword>
<dbReference type="Gene3D" id="3.40.30.10">
    <property type="entry name" value="Glutaredoxin"/>
    <property type="match status" value="1"/>
</dbReference>
<comment type="similarity">
    <text evidence="9">Belongs to the peroxiredoxin family. BCP/PrxQ subfamily.</text>
</comment>
<evidence type="ECO:0000256" key="1">
    <source>
        <dbReference type="ARBA" id="ARBA00003330"/>
    </source>
</evidence>
<sequence>MTLNEQLAELKAQNVAKHPKKIINLQLEDMKKMKESGIVDNAPKTGEKMKDFTLSGPLGIPRSLAELRKKGPVVVTFYRGGWCPYCSLELRAYQAILKDIKDAGATLVAITPELPDASLSTTEKNELEFEVLTDVNSEYAREIGLVFTLSERLRPVYADFGIEIEKHNGTGQFDLPLAGTFVVDTDGTIACAGVDADYTKRTEPSEVVAVINSLKTKKERT</sequence>
<evidence type="ECO:0000313" key="15">
    <source>
        <dbReference type="Proteomes" id="UP000248798"/>
    </source>
</evidence>
<evidence type="ECO:0000256" key="9">
    <source>
        <dbReference type="ARBA" id="ARBA00038489"/>
    </source>
</evidence>
<reference evidence="13 16" key="2">
    <citation type="submission" date="2019-02" db="EMBL/GenBank/DDBJ databases">
        <title>Complete genome sequence of Desulfobacter hydrogenophilus AcRS1.</title>
        <authorList>
            <person name="Marietou A."/>
            <person name="Lund M.B."/>
            <person name="Marshall I.P.G."/>
            <person name="Schreiber L."/>
            <person name="Jorgensen B."/>
        </authorList>
    </citation>
    <scope>NUCLEOTIDE SEQUENCE [LARGE SCALE GENOMIC DNA]</scope>
    <source>
        <strain evidence="13 16">AcRS1</strain>
    </source>
</reference>
<dbReference type="Pfam" id="PF00578">
    <property type="entry name" value="AhpC-TSA"/>
    <property type="match status" value="1"/>
</dbReference>
<protein>
    <recommendedName>
        <fullName evidence="2">thioredoxin-dependent peroxiredoxin</fullName>
        <ecNumber evidence="2">1.11.1.24</ecNumber>
    </recommendedName>
    <alternativeName>
        <fullName evidence="8">Thioredoxin peroxidase</fullName>
    </alternativeName>
    <alternativeName>
        <fullName evidence="10">Thioredoxin-dependent peroxiredoxin Bcp</fullName>
    </alternativeName>
</protein>
<keyword evidence="16" id="KW-1185">Reference proteome</keyword>
<keyword evidence="5" id="KW-0560">Oxidoreductase</keyword>
<evidence type="ECO:0000313" key="14">
    <source>
        <dbReference type="EMBL" id="RAM03880.1"/>
    </source>
</evidence>